<name>A0A9P0LGA8_ACAOB</name>
<comment type="caution">
    <text evidence="2">The sequence shown here is derived from an EMBL/GenBank/DDBJ whole genome shotgun (WGS) entry which is preliminary data.</text>
</comment>
<accession>A0A9P0LGA8</accession>
<organism evidence="2 3">
    <name type="scientific">Acanthoscelides obtectus</name>
    <name type="common">Bean weevil</name>
    <name type="synonym">Bruchus obtectus</name>
    <dbReference type="NCBI Taxonomy" id="200917"/>
    <lineage>
        <taxon>Eukaryota</taxon>
        <taxon>Metazoa</taxon>
        <taxon>Ecdysozoa</taxon>
        <taxon>Arthropoda</taxon>
        <taxon>Hexapoda</taxon>
        <taxon>Insecta</taxon>
        <taxon>Pterygota</taxon>
        <taxon>Neoptera</taxon>
        <taxon>Endopterygota</taxon>
        <taxon>Coleoptera</taxon>
        <taxon>Polyphaga</taxon>
        <taxon>Cucujiformia</taxon>
        <taxon>Chrysomeloidea</taxon>
        <taxon>Chrysomelidae</taxon>
        <taxon>Bruchinae</taxon>
        <taxon>Bruchini</taxon>
        <taxon>Acanthoscelides</taxon>
    </lineage>
</organism>
<gene>
    <name evidence="2" type="ORF">ACAOBT_LOCUS19801</name>
</gene>
<dbReference type="AlphaFoldDB" id="A0A9P0LGA8"/>
<keyword evidence="1" id="KW-0812">Transmembrane</keyword>
<feature type="transmembrane region" description="Helical" evidence="1">
    <location>
        <begin position="45"/>
        <end position="63"/>
    </location>
</feature>
<keyword evidence="1" id="KW-1133">Transmembrane helix</keyword>
<evidence type="ECO:0000313" key="3">
    <source>
        <dbReference type="Proteomes" id="UP001152888"/>
    </source>
</evidence>
<dbReference type="OrthoDB" id="6729843at2759"/>
<keyword evidence="1" id="KW-0472">Membrane</keyword>
<evidence type="ECO:0000256" key="1">
    <source>
        <dbReference type="SAM" id="Phobius"/>
    </source>
</evidence>
<sequence length="97" mass="11151">MIVLSKVEKIPPDDDNVLNQSNSFIGLFILLGRTFTYILNHGFQIAINVFIIVFIEASPMLLMETFNLGHELINCITDIFNFAVTLDESEIEFYEYL</sequence>
<reference evidence="2" key="1">
    <citation type="submission" date="2022-03" db="EMBL/GenBank/DDBJ databases">
        <authorList>
            <person name="Sayadi A."/>
        </authorList>
    </citation>
    <scope>NUCLEOTIDE SEQUENCE</scope>
</reference>
<keyword evidence="3" id="KW-1185">Reference proteome</keyword>
<evidence type="ECO:0000313" key="2">
    <source>
        <dbReference type="EMBL" id="CAH1990655.1"/>
    </source>
</evidence>
<protein>
    <submittedName>
        <fullName evidence="2">Uncharacterized protein</fullName>
    </submittedName>
</protein>
<dbReference type="EMBL" id="CAKOFQ010007094">
    <property type="protein sequence ID" value="CAH1990655.1"/>
    <property type="molecule type" value="Genomic_DNA"/>
</dbReference>
<dbReference type="Proteomes" id="UP001152888">
    <property type="component" value="Unassembled WGS sequence"/>
</dbReference>
<proteinExistence type="predicted"/>